<reference evidence="3 4" key="1">
    <citation type="submission" date="2016-10" db="EMBL/GenBank/DDBJ databases">
        <authorList>
            <person name="de Groot N.N."/>
        </authorList>
    </citation>
    <scope>NUCLEOTIDE SEQUENCE [LARGE SCALE GENOMIC DNA]</scope>
    <source>
        <strain evidence="3 4">DSM 22900</strain>
    </source>
</reference>
<dbReference type="OrthoDB" id="790344at2"/>
<feature type="compositionally biased region" description="Basic and acidic residues" evidence="1">
    <location>
        <begin position="1"/>
        <end position="18"/>
    </location>
</feature>
<keyword evidence="2" id="KW-0812">Transmembrane</keyword>
<dbReference type="RefSeq" id="WP_090971939.1">
    <property type="nucleotide sequence ID" value="NZ_FOLL01000003.1"/>
</dbReference>
<feature type="transmembrane region" description="Helical" evidence="2">
    <location>
        <begin position="54"/>
        <end position="72"/>
    </location>
</feature>
<proteinExistence type="predicted"/>
<evidence type="ECO:0000256" key="1">
    <source>
        <dbReference type="SAM" id="MobiDB-lite"/>
    </source>
</evidence>
<dbReference type="EMBL" id="FOLL01000003">
    <property type="protein sequence ID" value="SFC02126.1"/>
    <property type="molecule type" value="Genomic_DNA"/>
</dbReference>
<evidence type="ECO:0000256" key="2">
    <source>
        <dbReference type="SAM" id="Phobius"/>
    </source>
</evidence>
<evidence type="ECO:0000313" key="4">
    <source>
        <dbReference type="Proteomes" id="UP000199577"/>
    </source>
</evidence>
<feature type="region of interest" description="Disordered" evidence="1">
    <location>
        <begin position="1"/>
        <end position="25"/>
    </location>
</feature>
<organism evidence="3 4">
    <name type="scientific">Parapedobacter composti</name>
    <dbReference type="NCBI Taxonomy" id="623281"/>
    <lineage>
        <taxon>Bacteria</taxon>
        <taxon>Pseudomonadati</taxon>
        <taxon>Bacteroidota</taxon>
        <taxon>Sphingobacteriia</taxon>
        <taxon>Sphingobacteriales</taxon>
        <taxon>Sphingobacteriaceae</taxon>
        <taxon>Parapedobacter</taxon>
    </lineage>
</organism>
<gene>
    <name evidence="3" type="ORF">SAMN05421747_103125</name>
</gene>
<name>A0A1I1FSZ4_9SPHI</name>
<keyword evidence="2" id="KW-1133">Transmembrane helix</keyword>
<accession>A0A1I1FSZ4</accession>
<sequence length="268" mass="29302">MKRDKEDKFDRQLREKFDGFTPEVPPGLWGKIAEQLGEEKQQPLRGKKRRISTWWMAVAATLVVVCGLTYWFNRPVEVTYLHGGAALPEMEGPKPAPVSEPEKEISPAPEPLDAERVKRLFAKRTDKAGNRLAKITAANTDEGTAARGVAVTASAGSGSAKEEEILPVEQPAGRSARLEEAAVALEEPVLAGVPDIQPPVVLDDVEDTMLAVAPSEKPSFGVSSILNYVVGAVDQREEKLVTFSNDEEGSLKLDFNFSLARNKKKKIK</sequence>
<dbReference type="AlphaFoldDB" id="A0A1I1FSZ4"/>
<dbReference type="STRING" id="623281.SAMN05421747_103125"/>
<keyword evidence="4" id="KW-1185">Reference proteome</keyword>
<protein>
    <submittedName>
        <fullName evidence="3">Uncharacterized protein</fullName>
    </submittedName>
</protein>
<keyword evidence="2" id="KW-0472">Membrane</keyword>
<evidence type="ECO:0000313" key="3">
    <source>
        <dbReference type="EMBL" id="SFC02126.1"/>
    </source>
</evidence>
<dbReference type="Proteomes" id="UP000199577">
    <property type="component" value="Unassembled WGS sequence"/>
</dbReference>